<sequence length="135" mass="15123">MYDTEQSRLFNLTDKGYKDNKQHEPEDAIVDRGDQVKSKRLIRKRNVSPLNVTKRGLTRFHSIKAETSRSACGTESGYSVILSNRETQHNRWLEKLLQSIQPVAVLVGDASSDWTDTAAHAVVTIETGAHETLSA</sequence>
<evidence type="ECO:0000313" key="1">
    <source>
        <dbReference type="EMBL" id="GER38046.1"/>
    </source>
</evidence>
<accession>A0A5A7PZH1</accession>
<organism evidence="1 2">
    <name type="scientific">Striga asiatica</name>
    <name type="common">Asiatic witchweed</name>
    <name type="synonym">Buchnera asiatica</name>
    <dbReference type="NCBI Taxonomy" id="4170"/>
    <lineage>
        <taxon>Eukaryota</taxon>
        <taxon>Viridiplantae</taxon>
        <taxon>Streptophyta</taxon>
        <taxon>Embryophyta</taxon>
        <taxon>Tracheophyta</taxon>
        <taxon>Spermatophyta</taxon>
        <taxon>Magnoliopsida</taxon>
        <taxon>eudicotyledons</taxon>
        <taxon>Gunneridae</taxon>
        <taxon>Pentapetalae</taxon>
        <taxon>asterids</taxon>
        <taxon>lamiids</taxon>
        <taxon>Lamiales</taxon>
        <taxon>Orobanchaceae</taxon>
        <taxon>Buchnereae</taxon>
        <taxon>Striga</taxon>
    </lineage>
</organism>
<dbReference type="AlphaFoldDB" id="A0A5A7PZH1"/>
<proteinExistence type="predicted"/>
<gene>
    <name evidence="1" type="ORF">STAS_14502</name>
</gene>
<evidence type="ECO:0000313" key="2">
    <source>
        <dbReference type="Proteomes" id="UP000325081"/>
    </source>
</evidence>
<name>A0A5A7PZH1_STRAF</name>
<keyword evidence="2" id="KW-1185">Reference proteome</keyword>
<dbReference type="PANTHER" id="PTHR46871">
    <property type="entry name" value="BROMO-ADJACENT HOMOLOGY (BAH) DOMAIN-CONTAINING PROTEIN"/>
    <property type="match status" value="1"/>
</dbReference>
<dbReference type="PANTHER" id="PTHR46871:SF1">
    <property type="entry name" value="BROMO-ADJACENT HOMOLOGY (BAH) DOMAIN-CONTAINING PROTEIN"/>
    <property type="match status" value="1"/>
</dbReference>
<dbReference type="Proteomes" id="UP000325081">
    <property type="component" value="Unassembled WGS sequence"/>
</dbReference>
<dbReference type="EMBL" id="BKCP01005428">
    <property type="protein sequence ID" value="GER38046.1"/>
    <property type="molecule type" value="Genomic_DNA"/>
</dbReference>
<comment type="caution">
    <text evidence="1">The sequence shown here is derived from an EMBL/GenBank/DDBJ whole genome shotgun (WGS) entry which is preliminary data.</text>
</comment>
<protein>
    <submittedName>
        <fullName evidence="1">GTPase Era</fullName>
    </submittedName>
</protein>
<reference evidence="2" key="1">
    <citation type="journal article" date="2019" name="Curr. Biol.">
        <title>Genome Sequence of Striga asiatica Provides Insight into the Evolution of Plant Parasitism.</title>
        <authorList>
            <person name="Yoshida S."/>
            <person name="Kim S."/>
            <person name="Wafula E.K."/>
            <person name="Tanskanen J."/>
            <person name="Kim Y.M."/>
            <person name="Honaas L."/>
            <person name="Yang Z."/>
            <person name="Spallek T."/>
            <person name="Conn C.E."/>
            <person name="Ichihashi Y."/>
            <person name="Cheong K."/>
            <person name="Cui S."/>
            <person name="Der J.P."/>
            <person name="Gundlach H."/>
            <person name="Jiao Y."/>
            <person name="Hori C."/>
            <person name="Ishida J.K."/>
            <person name="Kasahara H."/>
            <person name="Kiba T."/>
            <person name="Kim M.S."/>
            <person name="Koo N."/>
            <person name="Laohavisit A."/>
            <person name="Lee Y.H."/>
            <person name="Lumba S."/>
            <person name="McCourt P."/>
            <person name="Mortimer J.C."/>
            <person name="Mutuku J.M."/>
            <person name="Nomura T."/>
            <person name="Sasaki-Sekimoto Y."/>
            <person name="Seto Y."/>
            <person name="Wang Y."/>
            <person name="Wakatake T."/>
            <person name="Sakakibara H."/>
            <person name="Demura T."/>
            <person name="Yamaguchi S."/>
            <person name="Yoneyama K."/>
            <person name="Manabe R.I."/>
            <person name="Nelson D.C."/>
            <person name="Schulman A.H."/>
            <person name="Timko M.P."/>
            <person name="dePamphilis C.W."/>
            <person name="Choi D."/>
            <person name="Shirasu K."/>
        </authorList>
    </citation>
    <scope>NUCLEOTIDE SEQUENCE [LARGE SCALE GENOMIC DNA]</scope>
    <source>
        <strain evidence="2">cv. UVA1</strain>
    </source>
</reference>